<dbReference type="Gene3D" id="3.40.50.300">
    <property type="entry name" value="P-loop containing nucleotide triphosphate hydrolases"/>
    <property type="match status" value="1"/>
</dbReference>
<dbReference type="InterPro" id="IPR013083">
    <property type="entry name" value="Znf_RING/FYVE/PHD"/>
</dbReference>
<evidence type="ECO:0000256" key="4">
    <source>
        <dbReference type="ARBA" id="ARBA00022771"/>
    </source>
</evidence>
<accession>A0A6A5TYM7</accession>
<organism evidence="13 14">
    <name type="scientific">Byssothecium circinans</name>
    <dbReference type="NCBI Taxonomy" id="147558"/>
    <lineage>
        <taxon>Eukaryota</taxon>
        <taxon>Fungi</taxon>
        <taxon>Dikarya</taxon>
        <taxon>Ascomycota</taxon>
        <taxon>Pezizomycotina</taxon>
        <taxon>Dothideomycetes</taxon>
        <taxon>Pleosporomycetidae</taxon>
        <taxon>Pleosporales</taxon>
        <taxon>Massarineae</taxon>
        <taxon>Massarinaceae</taxon>
        <taxon>Byssothecium</taxon>
    </lineage>
</organism>
<evidence type="ECO:0000256" key="6">
    <source>
        <dbReference type="ARBA" id="ARBA00022806"/>
    </source>
</evidence>
<evidence type="ECO:0000313" key="13">
    <source>
        <dbReference type="EMBL" id="KAF1957444.1"/>
    </source>
</evidence>
<dbReference type="Pfam" id="PF00176">
    <property type="entry name" value="SNF2-rel_dom"/>
    <property type="match status" value="1"/>
</dbReference>
<keyword evidence="14" id="KW-1185">Reference proteome</keyword>
<evidence type="ECO:0000256" key="8">
    <source>
        <dbReference type="ARBA" id="ARBA00022840"/>
    </source>
</evidence>
<keyword evidence="3" id="KW-0547">Nucleotide-binding</keyword>
<dbReference type="GO" id="GO:0005634">
    <property type="term" value="C:nucleus"/>
    <property type="evidence" value="ECO:0007669"/>
    <property type="project" value="TreeGrafter"/>
</dbReference>
<sequence>MSLKKRPLNTDYDDGGYADHRPLAGWDDFGEPVEVTPVLTDSSWNDFAAELLNPEVVQTTIGEEAGFSALTIAQGRIEQWATDNASSQTTSEPATPNGSEEQICYGMVFRASVRLRGEMMVLDEKLKSDNNCPVPGHYQMTIMKNEEQYVIIFPDGTPLGEANAQIEKALASIFEQQYQIDFEVFAPIRPIRETISRATKEKDAIVRVNINIYGPRAIVRGVGQELSNHKVYLQRPDYIKAGMAYDNPHVLKLGDFQLPLDHQIEELREVKQAENDLQQAEDFKKTISTIYSSLTRNQSLAGLEGDGRLRTKLLPHQKQALDFMAQRESGPIQEKYRLWKPSESEGRPCLRHVITNRISHLDHPETGGGILADEMGMGKTLSILALTLRTLGSAHEWVSQLKMPEVNNDRPSHKRSRATLIVASSDLMINEWKQEMEIHFDERVCDVLTTIKYHGTGRETDLEKLRNADLVLTTYHTLYSDFHRHKSPLHELEWHRLVLDEAHIIRRQSTVLYRTVDELKARCRWCLTGTPIQNRLEDIGSLFAFIKIIPFNNPSNFRKYIATPFEEGGKRREMAIEKFTRLLDSLCLRRTKDLLHLPDADDRVRHIELSSEERLQYDQTQKMMMRAAKNKVGGFDQKSTLGLFQVQLQLRILCNHGTFQQPFSWNRRKLHLQDEREAMEALQGRDGEVTCSACKSTMPLLGPGLMFRRFTEHCRHVLCSECLEESIPDPTFRETADCPLCSTLWTQPQQIPRGSHRQEDDHYFRPQGRSRKMEVLLADVQNDVWTTKSIIFSCWTHTLDLISVYLRHASIPFQRIDGECPTKKREKILYEFSNNPHLCVLIMTTGTGAVGLNLAKANRVFIVEPQWNPSVENQAIARALRLGQKQKVLVTRYVVNRTVEQDMRSLQDKKLDMAGMAWA</sequence>
<dbReference type="GO" id="GO:0008094">
    <property type="term" value="F:ATP-dependent activity, acting on DNA"/>
    <property type="evidence" value="ECO:0007669"/>
    <property type="project" value="TreeGrafter"/>
</dbReference>
<dbReference type="InterPro" id="IPR050628">
    <property type="entry name" value="SNF2_RAD54_helicase_TF"/>
</dbReference>
<dbReference type="PROSITE" id="PS50089">
    <property type="entry name" value="ZF_RING_2"/>
    <property type="match status" value="1"/>
</dbReference>
<evidence type="ECO:0000259" key="11">
    <source>
        <dbReference type="PROSITE" id="PS51192"/>
    </source>
</evidence>
<proteinExistence type="inferred from homology"/>
<evidence type="ECO:0000256" key="9">
    <source>
        <dbReference type="PROSITE-ProRule" id="PRU00175"/>
    </source>
</evidence>
<evidence type="ECO:0000256" key="3">
    <source>
        <dbReference type="ARBA" id="ARBA00022741"/>
    </source>
</evidence>
<keyword evidence="2" id="KW-0479">Metal-binding</keyword>
<dbReference type="OrthoDB" id="448448at2759"/>
<evidence type="ECO:0000256" key="5">
    <source>
        <dbReference type="ARBA" id="ARBA00022801"/>
    </source>
</evidence>
<dbReference type="InterPro" id="IPR014001">
    <property type="entry name" value="Helicase_ATP-bd"/>
</dbReference>
<dbReference type="GO" id="GO:0006281">
    <property type="term" value="P:DNA repair"/>
    <property type="evidence" value="ECO:0007669"/>
    <property type="project" value="TreeGrafter"/>
</dbReference>
<dbReference type="GO" id="GO:0004386">
    <property type="term" value="F:helicase activity"/>
    <property type="evidence" value="ECO:0007669"/>
    <property type="project" value="UniProtKB-KW"/>
</dbReference>
<evidence type="ECO:0000259" key="10">
    <source>
        <dbReference type="PROSITE" id="PS50089"/>
    </source>
</evidence>
<feature type="domain" description="Helicase ATP-binding" evidence="11">
    <location>
        <begin position="360"/>
        <end position="549"/>
    </location>
</feature>
<feature type="domain" description="RING-type" evidence="10">
    <location>
        <begin position="691"/>
        <end position="742"/>
    </location>
</feature>
<evidence type="ECO:0000256" key="2">
    <source>
        <dbReference type="ARBA" id="ARBA00022723"/>
    </source>
</evidence>
<dbReference type="GO" id="GO:0005524">
    <property type="term" value="F:ATP binding"/>
    <property type="evidence" value="ECO:0007669"/>
    <property type="project" value="UniProtKB-KW"/>
</dbReference>
<dbReference type="CDD" id="cd18793">
    <property type="entry name" value="SF2_C_SNF"/>
    <property type="match status" value="1"/>
</dbReference>
<dbReference type="SUPFAM" id="SSF52540">
    <property type="entry name" value="P-loop containing nucleoside triphosphate hydrolases"/>
    <property type="match status" value="2"/>
</dbReference>
<dbReference type="GO" id="GO:0008270">
    <property type="term" value="F:zinc ion binding"/>
    <property type="evidence" value="ECO:0007669"/>
    <property type="project" value="UniProtKB-KW"/>
</dbReference>
<dbReference type="InterPro" id="IPR038718">
    <property type="entry name" value="SNF2-like_sf"/>
</dbReference>
<dbReference type="CDD" id="cd18008">
    <property type="entry name" value="DEXDc_SHPRH-like"/>
    <property type="match status" value="1"/>
</dbReference>
<dbReference type="AlphaFoldDB" id="A0A6A5TYM7"/>
<feature type="domain" description="Helicase C-terminal" evidence="12">
    <location>
        <begin position="772"/>
        <end position="919"/>
    </location>
</feature>
<dbReference type="PANTHER" id="PTHR45626">
    <property type="entry name" value="TRANSCRIPTION TERMINATION FACTOR 2-RELATED"/>
    <property type="match status" value="1"/>
</dbReference>
<dbReference type="SMART" id="SM00487">
    <property type="entry name" value="DEXDc"/>
    <property type="match status" value="1"/>
</dbReference>
<dbReference type="SUPFAM" id="SSF57850">
    <property type="entry name" value="RING/U-box"/>
    <property type="match status" value="1"/>
</dbReference>
<dbReference type="EMBL" id="ML976989">
    <property type="protein sequence ID" value="KAF1957444.1"/>
    <property type="molecule type" value="Genomic_DNA"/>
</dbReference>
<dbReference type="Gene3D" id="3.40.50.10810">
    <property type="entry name" value="Tandem AAA-ATPase domain"/>
    <property type="match status" value="1"/>
</dbReference>
<evidence type="ECO:0000313" key="14">
    <source>
        <dbReference type="Proteomes" id="UP000800035"/>
    </source>
</evidence>
<dbReference type="Proteomes" id="UP000800035">
    <property type="component" value="Unassembled WGS sequence"/>
</dbReference>
<dbReference type="PROSITE" id="PS51192">
    <property type="entry name" value="HELICASE_ATP_BIND_1"/>
    <property type="match status" value="1"/>
</dbReference>
<dbReference type="PROSITE" id="PS51194">
    <property type="entry name" value="HELICASE_CTER"/>
    <property type="match status" value="1"/>
</dbReference>
<dbReference type="PANTHER" id="PTHR45626:SF52">
    <property type="entry name" value="SINGLE-STRANDED DNA-DEPENDENT ATPASE (EUROFUNG)"/>
    <property type="match status" value="1"/>
</dbReference>
<dbReference type="InterPro" id="IPR000330">
    <property type="entry name" value="SNF2_N"/>
</dbReference>
<dbReference type="GO" id="GO:0016787">
    <property type="term" value="F:hydrolase activity"/>
    <property type="evidence" value="ECO:0007669"/>
    <property type="project" value="UniProtKB-KW"/>
</dbReference>
<evidence type="ECO:0000256" key="7">
    <source>
        <dbReference type="ARBA" id="ARBA00022833"/>
    </source>
</evidence>
<name>A0A6A5TYM7_9PLEO</name>
<dbReference type="SMART" id="SM00490">
    <property type="entry name" value="HELICc"/>
    <property type="match status" value="1"/>
</dbReference>
<keyword evidence="8" id="KW-0067">ATP-binding</keyword>
<keyword evidence="4 9" id="KW-0863">Zinc-finger</keyword>
<dbReference type="Pfam" id="PF00271">
    <property type="entry name" value="Helicase_C"/>
    <property type="match status" value="1"/>
</dbReference>
<dbReference type="InterPro" id="IPR001841">
    <property type="entry name" value="Znf_RING"/>
</dbReference>
<comment type="similarity">
    <text evidence="1">Belongs to the SNF2/RAD54 helicase family.</text>
</comment>
<dbReference type="InterPro" id="IPR049730">
    <property type="entry name" value="SNF2/RAD54-like_C"/>
</dbReference>
<reference evidence="13" key="1">
    <citation type="journal article" date="2020" name="Stud. Mycol.">
        <title>101 Dothideomycetes genomes: a test case for predicting lifestyles and emergence of pathogens.</title>
        <authorList>
            <person name="Haridas S."/>
            <person name="Albert R."/>
            <person name="Binder M."/>
            <person name="Bloem J."/>
            <person name="Labutti K."/>
            <person name="Salamov A."/>
            <person name="Andreopoulos B."/>
            <person name="Baker S."/>
            <person name="Barry K."/>
            <person name="Bills G."/>
            <person name="Bluhm B."/>
            <person name="Cannon C."/>
            <person name="Castanera R."/>
            <person name="Culley D."/>
            <person name="Daum C."/>
            <person name="Ezra D."/>
            <person name="Gonzalez J."/>
            <person name="Henrissat B."/>
            <person name="Kuo A."/>
            <person name="Liang C."/>
            <person name="Lipzen A."/>
            <person name="Lutzoni F."/>
            <person name="Magnuson J."/>
            <person name="Mondo S."/>
            <person name="Nolan M."/>
            <person name="Ohm R."/>
            <person name="Pangilinan J."/>
            <person name="Park H.-J."/>
            <person name="Ramirez L."/>
            <person name="Alfaro M."/>
            <person name="Sun H."/>
            <person name="Tritt A."/>
            <person name="Yoshinaga Y."/>
            <person name="Zwiers L.-H."/>
            <person name="Turgeon B."/>
            <person name="Goodwin S."/>
            <person name="Spatafora J."/>
            <person name="Crous P."/>
            <person name="Grigoriev I."/>
        </authorList>
    </citation>
    <scope>NUCLEOTIDE SEQUENCE</scope>
    <source>
        <strain evidence="13">CBS 675.92</strain>
    </source>
</reference>
<keyword evidence="5" id="KW-0378">Hydrolase</keyword>
<keyword evidence="7" id="KW-0862">Zinc</keyword>
<dbReference type="InterPro" id="IPR001650">
    <property type="entry name" value="Helicase_C-like"/>
</dbReference>
<protein>
    <submittedName>
        <fullName evidence="13">Uncharacterized protein</fullName>
    </submittedName>
</protein>
<dbReference type="Gene3D" id="3.30.40.10">
    <property type="entry name" value="Zinc/RING finger domain, C3HC4 (zinc finger)"/>
    <property type="match status" value="1"/>
</dbReference>
<dbReference type="PROSITE" id="PS00518">
    <property type="entry name" value="ZF_RING_1"/>
    <property type="match status" value="1"/>
</dbReference>
<dbReference type="InterPro" id="IPR027417">
    <property type="entry name" value="P-loop_NTPase"/>
</dbReference>
<evidence type="ECO:0000256" key="1">
    <source>
        <dbReference type="ARBA" id="ARBA00007025"/>
    </source>
</evidence>
<keyword evidence="6" id="KW-0347">Helicase</keyword>
<gene>
    <name evidence="13" type="ORF">CC80DRAFT_491551</name>
</gene>
<evidence type="ECO:0000259" key="12">
    <source>
        <dbReference type="PROSITE" id="PS51194"/>
    </source>
</evidence>
<dbReference type="InterPro" id="IPR017907">
    <property type="entry name" value="Znf_RING_CS"/>
</dbReference>